<keyword evidence="2" id="KW-1185">Reference proteome</keyword>
<dbReference type="AlphaFoldDB" id="A0A6A5Y425"/>
<dbReference type="OrthoDB" id="2687876at2759"/>
<dbReference type="RefSeq" id="XP_033388282.1">
    <property type="nucleotide sequence ID" value="XM_033527244.1"/>
</dbReference>
<evidence type="ECO:0000313" key="1">
    <source>
        <dbReference type="EMBL" id="KAF2019943.1"/>
    </source>
</evidence>
<evidence type="ECO:0000313" key="2">
    <source>
        <dbReference type="Proteomes" id="UP000799778"/>
    </source>
</evidence>
<protein>
    <submittedName>
        <fullName evidence="1">Uncharacterized protein</fullName>
    </submittedName>
</protein>
<dbReference type="Proteomes" id="UP000799778">
    <property type="component" value="Unassembled WGS sequence"/>
</dbReference>
<dbReference type="GeneID" id="54284641"/>
<reference evidence="1" key="1">
    <citation type="journal article" date="2020" name="Stud. Mycol.">
        <title>101 Dothideomycetes genomes: a test case for predicting lifestyles and emergence of pathogens.</title>
        <authorList>
            <person name="Haridas S."/>
            <person name="Albert R."/>
            <person name="Binder M."/>
            <person name="Bloem J."/>
            <person name="Labutti K."/>
            <person name="Salamov A."/>
            <person name="Andreopoulos B."/>
            <person name="Baker S."/>
            <person name="Barry K."/>
            <person name="Bills G."/>
            <person name="Bluhm B."/>
            <person name="Cannon C."/>
            <person name="Castanera R."/>
            <person name="Culley D."/>
            <person name="Daum C."/>
            <person name="Ezra D."/>
            <person name="Gonzalez J."/>
            <person name="Henrissat B."/>
            <person name="Kuo A."/>
            <person name="Liang C."/>
            <person name="Lipzen A."/>
            <person name="Lutzoni F."/>
            <person name="Magnuson J."/>
            <person name="Mondo S."/>
            <person name="Nolan M."/>
            <person name="Ohm R."/>
            <person name="Pangilinan J."/>
            <person name="Park H.-J."/>
            <person name="Ramirez L."/>
            <person name="Alfaro M."/>
            <person name="Sun H."/>
            <person name="Tritt A."/>
            <person name="Yoshinaga Y."/>
            <person name="Zwiers L.-H."/>
            <person name="Turgeon B."/>
            <person name="Goodwin S."/>
            <person name="Spatafora J."/>
            <person name="Crous P."/>
            <person name="Grigoriev I."/>
        </authorList>
    </citation>
    <scope>NUCLEOTIDE SEQUENCE</scope>
    <source>
        <strain evidence="1">CBS 175.79</strain>
    </source>
</reference>
<accession>A0A6A5Y425</accession>
<sequence length="208" mass="23470">MAERNSNVQLLAVSADWGDVEDSEYRFLVDGKDVKYVTTAPGIFPKDDRTFAPILIPLLPQFPPGDWNEGHVTKNDITGELEFARATTAILPGVENNWHPVKVGHLELVKLERFHQNIDKVTHPRFSHPVVVKFAEFPWKIPQIELETTAYQHIDGSGIGPNFPGTCHRGGQDNRLFDRLRGGFTHRCGERRPSWLSTYSGKTAWTGL</sequence>
<gene>
    <name evidence="1" type="ORF">BU24DRAFT_419550</name>
</gene>
<name>A0A6A5Y425_9PLEO</name>
<dbReference type="EMBL" id="ML978067">
    <property type="protein sequence ID" value="KAF2019943.1"/>
    <property type="molecule type" value="Genomic_DNA"/>
</dbReference>
<proteinExistence type="predicted"/>
<organism evidence="1 2">
    <name type="scientific">Aaosphaeria arxii CBS 175.79</name>
    <dbReference type="NCBI Taxonomy" id="1450172"/>
    <lineage>
        <taxon>Eukaryota</taxon>
        <taxon>Fungi</taxon>
        <taxon>Dikarya</taxon>
        <taxon>Ascomycota</taxon>
        <taxon>Pezizomycotina</taxon>
        <taxon>Dothideomycetes</taxon>
        <taxon>Pleosporomycetidae</taxon>
        <taxon>Pleosporales</taxon>
        <taxon>Pleosporales incertae sedis</taxon>
        <taxon>Aaosphaeria</taxon>
    </lineage>
</organism>